<dbReference type="InParanoid" id="A0A2K3D2J4"/>
<protein>
    <submittedName>
        <fullName evidence="1">Uncharacterized protein</fullName>
    </submittedName>
</protein>
<name>A0A2K3D2J4_CHLRE</name>
<evidence type="ECO:0000313" key="2">
    <source>
        <dbReference type="Proteomes" id="UP000006906"/>
    </source>
</evidence>
<dbReference type="GeneID" id="66055541"/>
<dbReference type="KEGG" id="cre:CHLRE_12g511550v5"/>
<dbReference type="RefSeq" id="XP_042918126.1">
    <property type="nucleotide sequence ID" value="XM_043068241.1"/>
</dbReference>
<evidence type="ECO:0000313" key="1">
    <source>
        <dbReference type="EMBL" id="PNW74753.1"/>
    </source>
</evidence>
<keyword evidence="2" id="KW-1185">Reference proteome</keyword>
<gene>
    <name evidence="1" type="ORF">CHLRE_12g511550v5</name>
</gene>
<proteinExistence type="predicted"/>
<dbReference type="ExpressionAtlas" id="A0A2K3D2J4">
    <property type="expression patterns" value="baseline"/>
</dbReference>
<sequence>MDPIMIGIDTGPLVAAINKCGIKQPDTWIFPRGTFYRDLGLAQSRKWSEGRASHGASQPAVRVALKALKGIHAVGSWRPAQLRGLQVAWGVTLRTALIRAIKLERGRGRHDIWQHRMSLCCCACGAVTKAALVHKPAVRKGEQRIRAVARLERLRSTRIRSCKECGRAEGRAEHLRDRDMQAARNTLRLPQHQYYGAPRPQYLCRQPAAGSGGGFPAAAGGSGGAPTAAEVELLRQVAVIVTVRQQAAVAAAAQAEELAPAPGAEDA</sequence>
<accession>A0A2K3D2J4</accession>
<dbReference type="AlphaFoldDB" id="A0A2K3D2J4"/>
<dbReference type="Proteomes" id="UP000006906">
    <property type="component" value="Chromosome 12"/>
</dbReference>
<dbReference type="PaxDb" id="3055-EDP05511"/>
<reference evidence="1 2" key="1">
    <citation type="journal article" date="2007" name="Science">
        <title>The Chlamydomonas genome reveals the evolution of key animal and plant functions.</title>
        <authorList>
            <person name="Merchant S.S."/>
            <person name="Prochnik S.E."/>
            <person name="Vallon O."/>
            <person name="Harris E.H."/>
            <person name="Karpowicz S.J."/>
            <person name="Witman G.B."/>
            <person name="Terry A."/>
            <person name="Salamov A."/>
            <person name="Fritz-Laylin L.K."/>
            <person name="Marechal-Drouard L."/>
            <person name="Marshall W.F."/>
            <person name="Qu L.H."/>
            <person name="Nelson D.R."/>
            <person name="Sanderfoot A.A."/>
            <person name="Spalding M.H."/>
            <person name="Kapitonov V.V."/>
            <person name="Ren Q."/>
            <person name="Ferris P."/>
            <person name="Lindquist E."/>
            <person name="Shapiro H."/>
            <person name="Lucas S.M."/>
            <person name="Grimwood J."/>
            <person name="Schmutz J."/>
            <person name="Cardol P."/>
            <person name="Cerutti H."/>
            <person name="Chanfreau G."/>
            <person name="Chen C.L."/>
            <person name="Cognat V."/>
            <person name="Croft M.T."/>
            <person name="Dent R."/>
            <person name="Dutcher S."/>
            <person name="Fernandez E."/>
            <person name="Fukuzawa H."/>
            <person name="Gonzalez-Ballester D."/>
            <person name="Gonzalez-Halphen D."/>
            <person name="Hallmann A."/>
            <person name="Hanikenne M."/>
            <person name="Hippler M."/>
            <person name="Inwood W."/>
            <person name="Jabbari K."/>
            <person name="Kalanon M."/>
            <person name="Kuras R."/>
            <person name="Lefebvre P.A."/>
            <person name="Lemaire S.D."/>
            <person name="Lobanov A.V."/>
            <person name="Lohr M."/>
            <person name="Manuell A."/>
            <person name="Meier I."/>
            <person name="Mets L."/>
            <person name="Mittag M."/>
            <person name="Mittelmeier T."/>
            <person name="Moroney J.V."/>
            <person name="Moseley J."/>
            <person name="Napoli C."/>
            <person name="Nedelcu A.M."/>
            <person name="Niyogi K."/>
            <person name="Novoselov S.V."/>
            <person name="Paulsen I.T."/>
            <person name="Pazour G."/>
            <person name="Purton S."/>
            <person name="Ral J.P."/>
            <person name="Riano-Pachon D.M."/>
            <person name="Riekhof W."/>
            <person name="Rymarquis L."/>
            <person name="Schroda M."/>
            <person name="Stern D."/>
            <person name="Umen J."/>
            <person name="Willows R."/>
            <person name="Wilson N."/>
            <person name="Zimmer S.L."/>
            <person name="Allmer J."/>
            <person name="Balk J."/>
            <person name="Bisova K."/>
            <person name="Chen C.J."/>
            <person name="Elias M."/>
            <person name="Gendler K."/>
            <person name="Hauser C."/>
            <person name="Lamb M.R."/>
            <person name="Ledford H."/>
            <person name="Long J.C."/>
            <person name="Minagawa J."/>
            <person name="Page M.D."/>
            <person name="Pan J."/>
            <person name="Pootakham W."/>
            <person name="Roje S."/>
            <person name="Rose A."/>
            <person name="Stahlberg E."/>
            <person name="Terauchi A.M."/>
            <person name="Yang P."/>
            <person name="Ball S."/>
            <person name="Bowler C."/>
            <person name="Dieckmann C.L."/>
            <person name="Gladyshev V.N."/>
            <person name="Green P."/>
            <person name="Jorgensen R."/>
            <person name="Mayfield S."/>
            <person name="Mueller-Roeber B."/>
            <person name="Rajamani S."/>
            <person name="Sayre R.T."/>
            <person name="Brokstein P."/>
            <person name="Dubchak I."/>
            <person name="Goodstein D."/>
            <person name="Hornick L."/>
            <person name="Huang Y.W."/>
            <person name="Jhaveri J."/>
            <person name="Luo Y."/>
            <person name="Martinez D."/>
            <person name="Ngau W.C."/>
            <person name="Otillar B."/>
            <person name="Poliakov A."/>
            <person name="Porter A."/>
            <person name="Szajkowski L."/>
            <person name="Werner G."/>
            <person name="Zhou K."/>
            <person name="Grigoriev I.V."/>
            <person name="Rokhsar D.S."/>
            <person name="Grossman A.R."/>
        </authorList>
    </citation>
    <scope>NUCLEOTIDE SEQUENCE [LARGE SCALE GENOMIC DNA]</scope>
    <source>
        <strain evidence="2">CC-503</strain>
    </source>
</reference>
<dbReference type="Gramene" id="PNW74753">
    <property type="protein sequence ID" value="PNW74753"/>
    <property type="gene ID" value="CHLRE_12g511550v5"/>
</dbReference>
<dbReference type="EMBL" id="CM008973">
    <property type="protein sequence ID" value="PNW74753.1"/>
    <property type="molecule type" value="Genomic_DNA"/>
</dbReference>
<organism evidence="1 2">
    <name type="scientific">Chlamydomonas reinhardtii</name>
    <name type="common">Chlamydomonas smithii</name>
    <dbReference type="NCBI Taxonomy" id="3055"/>
    <lineage>
        <taxon>Eukaryota</taxon>
        <taxon>Viridiplantae</taxon>
        <taxon>Chlorophyta</taxon>
        <taxon>core chlorophytes</taxon>
        <taxon>Chlorophyceae</taxon>
        <taxon>CS clade</taxon>
        <taxon>Chlamydomonadales</taxon>
        <taxon>Chlamydomonadaceae</taxon>
        <taxon>Chlamydomonas</taxon>
    </lineage>
</organism>